<evidence type="ECO:0000313" key="3">
    <source>
        <dbReference type="EMBL" id="RZU64669.1"/>
    </source>
</evidence>
<keyword evidence="4" id="KW-1185">Reference proteome</keyword>
<keyword evidence="1" id="KW-0732">Signal</keyword>
<comment type="caution">
    <text evidence="3">The sequence shown here is derived from an EMBL/GenBank/DDBJ whole genome shotgun (WGS) entry which is preliminary data.</text>
</comment>
<proteinExistence type="predicted"/>
<dbReference type="InterPro" id="IPR017946">
    <property type="entry name" value="PLC-like_Pdiesterase_TIM-brl"/>
</dbReference>
<accession>A0A4Q8ALB9</accession>
<feature type="chain" id="PRO_5020795186" evidence="1">
    <location>
        <begin position="33"/>
        <end position="290"/>
    </location>
</feature>
<evidence type="ECO:0000313" key="4">
    <source>
        <dbReference type="Proteomes" id="UP000291483"/>
    </source>
</evidence>
<protein>
    <submittedName>
        <fullName evidence="3">Glycerophosphoryl diester phosphodiesterase</fullName>
    </submittedName>
</protein>
<dbReference type="RefSeq" id="WP_130505132.1">
    <property type="nucleotide sequence ID" value="NZ_SHLC01000001.1"/>
</dbReference>
<dbReference type="GO" id="GO:0008081">
    <property type="term" value="F:phosphoric diester hydrolase activity"/>
    <property type="evidence" value="ECO:0007669"/>
    <property type="project" value="InterPro"/>
</dbReference>
<dbReference type="Pfam" id="PF03009">
    <property type="entry name" value="GDPD"/>
    <property type="match status" value="1"/>
</dbReference>
<dbReference type="PANTHER" id="PTHR46211">
    <property type="entry name" value="GLYCEROPHOSPHORYL DIESTER PHOSPHODIESTERASE"/>
    <property type="match status" value="1"/>
</dbReference>
<sequence length="290" mass="30989">MKARVAAILATATSLALLNTLVLTPGAPEVFASDVFGSLRLPGDAAFIAGHRGDRSVAPENTIAAFTAAFENPSMQFVETDVQLSRDGVPMIFHDTTLKRVTGSPKRVADLNVAELKRLDVGAFYGEDFVDTRMPSLDEFLELAGGYDKRLLVELKADWTPQQLAIVVAAIERSGVGSRVLLQSFSIETLQNLQSAAPKQPRMLLIRELPADPVPMALRLGVLALGTTAQSVTAAPQALQRLHEVGIGVVCYTLNSERSWAEVQALGVDGIITDTPSDLDGWLADNAPGT</sequence>
<name>A0A4Q8ALB9_9MICO</name>
<reference evidence="3 4" key="1">
    <citation type="submission" date="2019-02" db="EMBL/GenBank/DDBJ databases">
        <title>Sequencing the genomes of 1000 actinobacteria strains.</title>
        <authorList>
            <person name="Klenk H.-P."/>
        </authorList>
    </citation>
    <scope>NUCLEOTIDE SEQUENCE [LARGE SCALE GENOMIC DNA]</scope>
    <source>
        <strain evidence="3 4">DSM 18319</strain>
    </source>
</reference>
<gene>
    <name evidence="3" type="ORF">EV379_0972</name>
</gene>
<organism evidence="3 4">
    <name type="scientific">Microterricola gilva</name>
    <dbReference type="NCBI Taxonomy" id="393267"/>
    <lineage>
        <taxon>Bacteria</taxon>
        <taxon>Bacillati</taxon>
        <taxon>Actinomycetota</taxon>
        <taxon>Actinomycetes</taxon>
        <taxon>Micrococcales</taxon>
        <taxon>Microbacteriaceae</taxon>
        <taxon>Microterricola</taxon>
    </lineage>
</organism>
<dbReference type="PROSITE" id="PS51704">
    <property type="entry name" value="GP_PDE"/>
    <property type="match status" value="1"/>
</dbReference>
<evidence type="ECO:0000256" key="1">
    <source>
        <dbReference type="SAM" id="SignalP"/>
    </source>
</evidence>
<dbReference type="EMBL" id="SHLC01000001">
    <property type="protein sequence ID" value="RZU64669.1"/>
    <property type="molecule type" value="Genomic_DNA"/>
</dbReference>
<dbReference type="OrthoDB" id="9758957at2"/>
<dbReference type="Gene3D" id="3.20.20.190">
    <property type="entry name" value="Phosphatidylinositol (PI) phosphodiesterase"/>
    <property type="match status" value="1"/>
</dbReference>
<dbReference type="Proteomes" id="UP000291483">
    <property type="component" value="Unassembled WGS sequence"/>
</dbReference>
<dbReference type="InterPro" id="IPR030395">
    <property type="entry name" value="GP_PDE_dom"/>
</dbReference>
<dbReference type="PANTHER" id="PTHR46211:SF1">
    <property type="entry name" value="GLYCEROPHOSPHODIESTER PHOSPHODIESTERASE, CYTOPLASMIC"/>
    <property type="match status" value="1"/>
</dbReference>
<evidence type="ECO:0000259" key="2">
    <source>
        <dbReference type="PROSITE" id="PS51704"/>
    </source>
</evidence>
<feature type="signal peptide" evidence="1">
    <location>
        <begin position="1"/>
        <end position="32"/>
    </location>
</feature>
<dbReference type="GO" id="GO:0006629">
    <property type="term" value="P:lipid metabolic process"/>
    <property type="evidence" value="ECO:0007669"/>
    <property type="project" value="InterPro"/>
</dbReference>
<feature type="domain" description="GP-PDE" evidence="2">
    <location>
        <begin position="46"/>
        <end position="283"/>
    </location>
</feature>
<dbReference type="SUPFAM" id="SSF51695">
    <property type="entry name" value="PLC-like phosphodiesterases"/>
    <property type="match status" value="1"/>
</dbReference>
<dbReference type="AlphaFoldDB" id="A0A4Q8ALB9"/>